<protein>
    <submittedName>
        <fullName evidence="1">Uncharacterized protein</fullName>
    </submittedName>
</protein>
<reference evidence="1 2" key="1">
    <citation type="submission" date="2023-07" db="EMBL/GenBank/DDBJ databases">
        <title>Sorghum-associated microbial communities from plants grown in Nebraska, USA.</title>
        <authorList>
            <person name="Schachtman D."/>
        </authorList>
    </citation>
    <scope>NUCLEOTIDE SEQUENCE [LARGE SCALE GENOMIC DNA]</scope>
    <source>
        <strain evidence="1 2">CC146</strain>
    </source>
</reference>
<gene>
    <name evidence="1" type="ORF">J2771_001256</name>
</gene>
<sequence>MMNAYVRPHPDGFKSYLGKNQKTGLYAVRLGWTVYETNGNGSVLYIVKNEDKIPLDVDKFKTDRPKIYAALLSEVQFQRKKQLAIDLQQSNIPSYDRQAYKKRRGFVGSS</sequence>
<accession>A0ABD5AK90</accession>
<evidence type="ECO:0000313" key="2">
    <source>
        <dbReference type="Proteomes" id="UP001240164"/>
    </source>
</evidence>
<evidence type="ECO:0000313" key="1">
    <source>
        <dbReference type="EMBL" id="MDP9803002.1"/>
    </source>
</evidence>
<dbReference type="EMBL" id="JAUSQP010000001">
    <property type="protein sequence ID" value="MDP9803002.1"/>
    <property type="molecule type" value="Genomic_DNA"/>
</dbReference>
<organism evidence="1 2">
    <name type="scientific">Acinetobacter calcoaceticus</name>
    <dbReference type="NCBI Taxonomy" id="471"/>
    <lineage>
        <taxon>Bacteria</taxon>
        <taxon>Pseudomonadati</taxon>
        <taxon>Pseudomonadota</taxon>
        <taxon>Gammaproteobacteria</taxon>
        <taxon>Moraxellales</taxon>
        <taxon>Moraxellaceae</taxon>
        <taxon>Acinetobacter</taxon>
        <taxon>Acinetobacter calcoaceticus/baumannii complex</taxon>
    </lineage>
</organism>
<proteinExistence type="predicted"/>
<comment type="caution">
    <text evidence="1">The sequence shown here is derived from an EMBL/GenBank/DDBJ whole genome shotgun (WGS) entry which is preliminary data.</text>
</comment>
<dbReference type="AlphaFoldDB" id="A0ABD5AK90"/>
<dbReference type="Proteomes" id="UP001240164">
    <property type="component" value="Unassembled WGS sequence"/>
</dbReference>
<name>A0ABD5AK90_ACICA</name>
<dbReference type="RefSeq" id="WP_035364542.1">
    <property type="nucleotide sequence ID" value="NZ_JAUSQP010000001.1"/>
</dbReference>